<reference evidence="1" key="1">
    <citation type="submission" date="2021-06" db="EMBL/GenBank/DDBJ databases">
        <authorList>
            <person name="Kallberg Y."/>
            <person name="Tangrot J."/>
            <person name="Rosling A."/>
        </authorList>
    </citation>
    <scope>NUCLEOTIDE SEQUENCE</scope>
    <source>
        <strain evidence="1">MA461A</strain>
    </source>
</reference>
<dbReference type="EMBL" id="CAJVQC010106440">
    <property type="protein sequence ID" value="CAG8833420.1"/>
    <property type="molecule type" value="Genomic_DNA"/>
</dbReference>
<evidence type="ECO:0000313" key="1">
    <source>
        <dbReference type="EMBL" id="CAG8833420.1"/>
    </source>
</evidence>
<name>A0ACA9SAB6_9GLOM</name>
<proteinExistence type="predicted"/>
<keyword evidence="2" id="KW-1185">Reference proteome</keyword>
<evidence type="ECO:0000313" key="2">
    <source>
        <dbReference type="Proteomes" id="UP000789920"/>
    </source>
</evidence>
<feature type="non-terminal residue" evidence="1">
    <location>
        <position position="1"/>
    </location>
</feature>
<dbReference type="Proteomes" id="UP000789920">
    <property type="component" value="Unassembled WGS sequence"/>
</dbReference>
<comment type="caution">
    <text evidence="1">The sequence shown here is derived from an EMBL/GenBank/DDBJ whole genome shotgun (WGS) entry which is preliminary data.</text>
</comment>
<feature type="non-terminal residue" evidence="1">
    <location>
        <position position="105"/>
    </location>
</feature>
<gene>
    <name evidence="1" type="ORF">RPERSI_LOCUS28821</name>
</gene>
<accession>A0ACA9SAB6</accession>
<sequence length="105" mass="12469">SLILQLFEKHIEYRPNILTYIDKNFVSNQPLKEQFNGLLRIAYEKQESLLEFTRYIPEKGLFSLRENVKAMNMDLKNNVKKDETPKIKAITFKKEMLPEDLHLAL</sequence>
<organism evidence="1 2">
    <name type="scientific">Racocetra persica</name>
    <dbReference type="NCBI Taxonomy" id="160502"/>
    <lineage>
        <taxon>Eukaryota</taxon>
        <taxon>Fungi</taxon>
        <taxon>Fungi incertae sedis</taxon>
        <taxon>Mucoromycota</taxon>
        <taxon>Glomeromycotina</taxon>
        <taxon>Glomeromycetes</taxon>
        <taxon>Diversisporales</taxon>
        <taxon>Gigasporaceae</taxon>
        <taxon>Racocetra</taxon>
    </lineage>
</organism>
<protein>
    <submittedName>
        <fullName evidence="1">27031_t:CDS:1</fullName>
    </submittedName>
</protein>